<dbReference type="STRING" id="1128970.SAMN04487935_1708"/>
<evidence type="ECO:0000256" key="1">
    <source>
        <dbReference type="SAM" id="Phobius"/>
    </source>
</evidence>
<sequence length="159" mass="18092">MKKFSIEFKWAVNFSIASLIWMIVEKSTGLHDVHIDKYFIYSNIFALVAVAVYFFALLDKKKNFYNNAIDWKQGFISGIILSFFIALLSPLVQYVSFVYISPKYFENFIQHAVANKSLTLEQAKAYYSVNSYILQGVSNALSMGVITSAIVALVIKTKK</sequence>
<dbReference type="InterPro" id="IPR025250">
    <property type="entry name" value="DUF4199"/>
</dbReference>
<keyword evidence="1" id="KW-0472">Membrane</keyword>
<keyword evidence="3" id="KW-1185">Reference proteome</keyword>
<evidence type="ECO:0008006" key="4">
    <source>
        <dbReference type="Google" id="ProtNLM"/>
    </source>
</evidence>
<dbReference type="EMBL" id="FNEZ01000002">
    <property type="protein sequence ID" value="SDJ74831.1"/>
    <property type="molecule type" value="Genomic_DNA"/>
</dbReference>
<organism evidence="2 3">
    <name type="scientific">Flavobacterium noncentrifugens</name>
    <dbReference type="NCBI Taxonomy" id="1128970"/>
    <lineage>
        <taxon>Bacteria</taxon>
        <taxon>Pseudomonadati</taxon>
        <taxon>Bacteroidota</taxon>
        <taxon>Flavobacteriia</taxon>
        <taxon>Flavobacteriales</taxon>
        <taxon>Flavobacteriaceae</taxon>
        <taxon>Flavobacterium</taxon>
    </lineage>
</organism>
<gene>
    <name evidence="2" type="ORF">SAMN04487935_1708</name>
</gene>
<feature type="transmembrane region" description="Helical" evidence="1">
    <location>
        <begin position="39"/>
        <end position="58"/>
    </location>
</feature>
<protein>
    <recommendedName>
        <fullName evidence="4">DUF4199 domain-containing protein</fullName>
    </recommendedName>
</protein>
<proteinExistence type="predicted"/>
<feature type="transmembrane region" description="Helical" evidence="1">
    <location>
        <begin position="132"/>
        <end position="155"/>
    </location>
</feature>
<feature type="transmembrane region" description="Helical" evidence="1">
    <location>
        <begin position="79"/>
        <end position="100"/>
    </location>
</feature>
<reference evidence="2 3" key="1">
    <citation type="submission" date="2016-10" db="EMBL/GenBank/DDBJ databases">
        <authorList>
            <person name="de Groot N.N."/>
        </authorList>
    </citation>
    <scope>NUCLEOTIDE SEQUENCE [LARGE SCALE GENOMIC DNA]</scope>
    <source>
        <strain evidence="2 3">CGMCC 1.10076</strain>
    </source>
</reference>
<dbReference type="Pfam" id="PF13858">
    <property type="entry name" value="DUF4199"/>
    <property type="match status" value="1"/>
</dbReference>
<evidence type="ECO:0000313" key="2">
    <source>
        <dbReference type="EMBL" id="SDJ74831.1"/>
    </source>
</evidence>
<evidence type="ECO:0000313" key="3">
    <source>
        <dbReference type="Proteomes" id="UP000199580"/>
    </source>
</evidence>
<dbReference type="OrthoDB" id="5766000at2"/>
<name>A0A1G8W966_9FLAO</name>
<dbReference type="RefSeq" id="WP_091393817.1">
    <property type="nucleotide sequence ID" value="NZ_BKAI01000003.1"/>
</dbReference>
<feature type="transmembrane region" description="Helical" evidence="1">
    <location>
        <begin position="7"/>
        <end position="24"/>
    </location>
</feature>
<dbReference type="AlphaFoldDB" id="A0A1G8W966"/>
<accession>A0A1G8W966</accession>
<keyword evidence="1" id="KW-1133">Transmembrane helix</keyword>
<keyword evidence="1" id="KW-0812">Transmembrane</keyword>
<dbReference type="Proteomes" id="UP000199580">
    <property type="component" value="Unassembled WGS sequence"/>
</dbReference>